<protein>
    <recommendedName>
        <fullName evidence="4">Gingipain propeptide domain-containing protein</fullName>
    </recommendedName>
</protein>
<name>A0A927B8V5_9BACT</name>
<evidence type="ECO:0000256" key="1">
    <source>
        <dbReference type="SAM" id="SignalP"/>
    </source>
</evidence>
<sequence>MKSSIIFVCLITLSGLSAFGRSTTFSNKPDSIPSQQRYPFKLASDTGPRQQQWATEFFYPSKSPSGNEIRLPLGVNQTTVRLSLGDRVLSVDEDYVFIPNANRIRVLDEEALTAQYPIRITYQGIANPVNKLLNLGYKP</sequence>
<accession>A0A927B8V5</accession>
<gene>
    <name evidence="2" type="ORF">IC230_31350</name>
</gene>
<organism evidence="2 3">
    <name type="scientific">Spirosoma validum</name>
    <dbReference type="NCBI Taxonomy" id="2771355"/>
    <lineage>
        <taxon>Bacteria</taxon>
        <taxon>Pseudomonadati</taxon>
        <taxon>Bacteroidota</taxon>
        <taxon>Cytophagia</taxon>
        <taxon>Cytophagales</taxon>
        <taxon>Cytophagaceae</taxon>
        <taxon>Spirosoma</taxon>
    </lineage>
</organism>
<dbReference type="AlphaFoldDB" id="A0A927B8V5"/>
<feature type="chain" id="PRO_5037151893" description="Gingipain propeptide domain-containing protein" evidence="1">
    <location>
        <begin position="21"/>
        <end position="139"/>
    </location>
</feature>
<feature type="signal peptide" evidence="1">
    <location>
        <begin position="1"/>
        <end position="20"/>
    </location>
</feature>
<proteinExistence type="predicted"/>
<evidence type="ECO:0000313" key="3">
    <source>
        <dbReference type="Proteomes" id="UP000653797"/>
    </source>
</evidence>
<keyword evidence="1" id="KW-0732">Signal</keyword>
<keyword evidence="3" id="KW-1185">Reference proteome</keyword>
<comment type="caution">
    <text evidence="2">The sequence shown here is derived from an EMBL/GenBank/DDBJ whole genome shotgun (WGS) entry which is preliminary data.</text>
</comment>
<dbReference type="EMBL" id="JACXAA010000021">
    <property type="protein sequence ID" value="MBD2757408.1"/>
    <property type="molecule type" value="Genomic_DNA"/>
</dbReference>
<evidence type="ECO:0008006" key="4">
    <source>
        <dbReference type="Google" id="ProtNLM"/>
    </source>
</evidence>
<dbReference type="Proteomes" id="UP000653797">
    <property type="component" value="Unassembled WGS sequence"/>
</dbReference>
<evidence type="ECO:0000313" key="2">
    <source>
        <dbReference type="EMBL" id="MBD2757408.1"/>
    </source>
</evidence>
<dbReference type="RefSeq" id="WP_191043028.1">
    <property type="nucleotide sequence ID" value="NZ_JACXAA010000021.1"/>
</dbReference>
<reference evidence="2" key="1">
    <citation type="submission" date="2020-09" db="EMBL/GenBank/DDBJ databases">
        <authorList>
            <person name="Kim M.K."/>
        </authorList>
    </citation>
    <scope>NUCLEOTIDE SEQUENCE</scope>
    <source>
        <strain evidence="2">BT704</strain>
    </source>
</reference>